<accession>A0AAE9YKY5</accession>
<feature type="compositionally biased region" description="Low complexity" evidence="2">
    <location>
        <begin position="81"/>
        <end position="91"/>
    </location>
</feature>
<reference evidence="3 4" key="1">
    <citation type="journal article" date="2015" name="Genome Announc.">
        <title>Draft Genome Sequences of Marine Isolates of Thalassomonas viridans and Thalassomonas actiniarum.</title>
        <authorList>
            <person name="Olonade I."/>
            <person name="van Zyl L.J."/>
            <person name="Trindade M."/>
        </authorList>
    </citation>
    <scope>NUCLEOTIDE SEQUENCE [LARGE SCALE GENOMIC DNA]</scope>
    <source>
        <strain evidence="3 4">A5K-106</strain>
    </source>
</reference>
<evidence type="ECO:0000256" key="2">
    <source>
        <dbReference type="SAM" id="MobiDB-lite"/>
    </source>
</evidence>
<dbReference type="AlphaFoldDB" id="A0AAE9YKY5"/>
<evidence type="ECO:0000256" key="1">
    <source>
        <dbReference type="SAM" id="Coils"/>
    </source>
</evidence>
<dbReference type="Proteomes" id="UP000032568">
    <property type="component" value="Chromosome"/>
</dbReference>
<dbReference type="EMBL" id="CP059735">
    <property type="protein sequence ID" value="WDD96688.1"/>
    <property type="molecule type" value="Genomic_DNA"/>
</dbReference>
<feature type="compositionally biased region" description="Polar residues" evidence="2">
    <location>
        <begin position="47"/>
        <end position="65"/>
    </location>
</feature>
<dbReference type="KEGG" id="tact:SG35_015005"/>
<evidence type="ECO:0000313" key="3">
    <source>
        <dbReference type="EMBL" id="WDD96688.1"/>
    </source>
</evidence>
<feature type="compositionally biased region" description="Low complexity" evidence="2">
    <location>
        <begin position="19"/>
        <end position="32"/>
    </location>
</feature>
<feature type="compositionally biased region" description="Low complexity" evidence="2">
    <location>
        <begin position="156"/>
        <end position="173"/>
    </location>
</feature>
<keyword evidence="1" id="KW-0175">Coiled coil</keyword>
<evidence type="ECO:0000313" key="4">
    <source>
        <dbReference type="Proteomes" id="UP000032568"/>
    </source>
</evidence>
<organism evidence="3 4">
    <name type="scientific">Thalassomonas actiniarum</name>
    <dbReference type="NCBI Taxonomy" id="485447"/>
    <lineage>
        <taxon>Bacteria</taxon>
        <taxon>Pseudomonadati</taxon>
        <taxon>Pseudomonadota</taxon>
        <taxon>Gammaproteobacteria</taxon>
        <taxon>Alteromonadales</taxon>
        <taxon>Colwelliaceae</taxon>
        <taxon>Thalassomonas</taxon>
    </lineage>
</organism>
<gene>
    <name evidence="3" type="ORF">SG35_015005</name>
</gene>
<feature type="region of interest" description="Disordered" evidence="2">
    <location>
        <begin position="156"/>
        <end position="175"/>
    </location>
</feature>
<reference evidence="3 4" key="2">
    <citation type="journal article" date="2022" name="Mar. Drugs">
        <title>Bioassay-Guided Fractionation Leads to the Detection of Cholic Acid Generated by the Rare Thalassomonas sp.</title>
        <authorList>
            <person name="Pheiffer F."/>
            <person name="Schneider Y.K."/>
            <person name="Hansen E.H."/>
            <person name="Andersen J.H."/>
            <person name="Isaksson J."/>
            <person name="Busche T."/>
            <person name="R C."/>
            <person name="Kalinowski J."/>
            <person name="Zyl L.V."/>
            <person name="Trindade M."/>
        </authorList>
    </citation>
    <scope>NUCLEOTIDE SEQUENCE [LARGE SCALE GENOMIC DNA]</scope>
    <source>
        <strain evidence="3 4">A5K-106</strain>
    </source>
</reference>
<proteinExistence type="predicted"/>
<dbReference type="RefSeq" id="WP_044834625.1">
    <property type="nucleotide sequence ID" value="NZ_CP059735.1"/>
</dbReference>
<keyword evidence="4" id="KW-1185">Reference proteome</keyword>
<sequence>MGPISSSFSPLTNANRLQNNGNSNNIPANNNNVSVRPNEDNVENGDRSQNSVNLEINSNNRSVSVDISREQAVDRLEQNSQRQQAQTFTQATRDENEQNQLNISPRQAAAVVNATDASADEVRSTAVGFAGQQQQAELAENAIEQFNENQQEIQNNTQTSQSTQAEQSTSNSNAVAAPNETFVELSGQASQAQRRNAFISSEFVSQLDNRQGSLFDQTV</sequence>
<protein>
    <submittedName>
        <fullName evidence="3">Uncharacterized protein</fullName>
    </submittedName>
</protein>
<feature type="compositionally biased region" description="Basic and acidic residues" evidence="2">
    <location>
        <begin position="67"/>
        <end position="77"/>
    </location>
</feature>
<name>A0AAE9YKY5_9GAMM</name>
<feature type="compositionally biased region" description="Polar residues" evidence="2">
    <location>
        <begin position="1"/>
        <end position="18"/>
    </location>
</feature>
<feature type="coiled-coil region" evidence="1">
    <location>
        <begin position="129"/>
        <end position="156"/>
    </location>
</feature>
<feature type="region of interest" description="Disordered" evidence="2">
    <location>
        <begin position="1"/>
        <end position="98"/>
    </location>
</feature>